<accession>A0ABN9DAH6</accession>
<evidence type="ECO:0000313" key="1">
    <source>
        <dbReference type="EMBL" id="CAI9568216.1"/>
    </source>
</evidence>
<dbReference type="EMBL" id="CATNWA010014154">
    <property type="protein sequence ID" value="CAI9568216.1"/>
    <property type="molecule type" value="Genomic_DNA"/>
</dbReference>
<feature type="non-terminal residue" evidence="1">
    <location>
        <position position="1"/>
    </location>
</feature>
<dbReference type="Proteomes" id="UP001162483">
    <property type="component" value="Unassembled WGS sequence"/>
</dbReference>
<organism evidence="1 2">
    <name type="scientific">Staurois parvus</name>
    <dbReference type="NCBI Taxonomy" id="386267"/>
    <lineage>
        <taxon>Eukaryota</taxon>
        <taxon>Metazoa</taxon>
        <taxon>Chordata</taxon>
        <taxon>Craniata</taxon>
        <taxon>Vertebrata</taxon>
        <taxon>Euteleostomi</taxon>
        <taxon>Amphibia</taxon>
        <taxon>Batrachia</taxon>
        <taxon>Anura</taxon>
        <taxon>Neobatrachia</taxon>
        <taxon>Ranoidea</taxon>
        <taxon>Ranidae</taxon>
        <taxon>Staurois</taxon>
    </lineage>
</organism>
<comment type="caution">
    <text evidence="1">The sequence shown here is derived from an EMBL/GenBank/DDBJ whole genome shotgun (WGS) entry which is preliminary data.</text>
</comment>
<name>A0ABN9DAH6_9NEOB</name>
<evidence type="ECO:0000313" key="2">
    <source>
        <dbReference type="Proteomes" id="UP001162483"/>
    </source>
</evidence>
<gene>
    <name evidence="1" type="ORF">SPARVUS_LOCUS6663641</name>
</gene>
<keyword evidence="2" id="KW-1185">Reference proteome</keyword>
<proteinExistence type="predicted"/>
<sequence length="87" mass="9431">WYLTRLVTKTILCVSLRSDLPLLNPARDLPVVVDPACLTTLLSFSPATRHWRRPLPQPGCLGGRDLVPGCIKSIPTIRGPGEGQSAT</sequence>
<reference evidence="1" key="1">
    <citation type="submission" date="2023-05" db="EMBL/GenBank/DDBJ databases">
        <authorList>
            <person name="Stuckert A."/>
        </authorList>
    </citation>
    <scope>NUCLEOTIDE SEQUENCE</scope>
</reference>
<protein>
    <submittedName>
        <fullName evidence="1">Uncharacterized protein</fullName>
    </submittedName>
</protein>